<accession>A0A2T4HMD7</accession>
<dbReference type="PROSITE" id="PS00977">
    <property type="entry name" value="FAD_G3PDH_1"/>
    <property type="match status" value="1"/>
</dbReference>
<dbReference type="NCBIfam" id="NF008899">
    <property type="entry name" value="PRK12266.1"/>
    <property type="match status" value="1"/>
</dbReference>
<name>A0A2T4HMD7_9SPHN</name>
<comment type="caution">
    <text evidence="9">The sequence shown here is derived from an EMBL/GenBank/DDBJ whole genome shotgun (WGS) entry which is preliminary data.</text>
</comment>
<evidence type="ECO:0000259" key="8">
    <source>
        <dbReference type="Pfam" id="PF16901"/>
    </source>
</evidence>
<dbReference type="InterPro" id="IPR031656">
    <property type="entry name" value="DAO_C"/>
</dbReference>
<dbReference type="InterPro" id="IPR006076">
    <property type="entry name" value="FAD-dep_OxRdtase"/>
</dbReference>
<dbReference type="InterPro" id="IPR036188">
    <property type="entry name" value="FAD/NAD-bd_sf"/>
</dbReference>
<dbReference type="InterPro" id="IPR038299">
    <property type="entry name" value="DAO_C_sf"/>
</dbReference>
<dbReference type="SUPFAM" id="SSF51905">
    <property type="entry name" value="FAD/NAD(P)-binding domain"/>
    <property type="match status" value="1"/>
</dbReference>
<dbReference type="PANTHER" id="PTHR11985">
    <property type="entry name" value="GLYCEROL-3-PHOSPHATE DEHYDROGENASE"/>
    <property type="match status" value="1"/>
</dbReference>
<evidence type="ECO:0000259" key="7">
    <source>
        <dbReference type="Pfam" id="PF01266"/>
    </source>
</evidence>
<dbReference type="PRINTS" id="PR01001">
    <property type="entry name" value="FADG3PDH"/>
</dbReference>
<keyword evidence="3 6" id="KW-0285">Flavoprotein</keyword>
<dbReference type="NCBIfam" id="NF009906">
    <property type="entry name" value="PRK13369.1"/>
    <property type="match status" value="1"/>
</dbReference>
<evidence type="ECO:0000313" key="10">
    <source>
        <dbReference type="Proteomes" id="UP000241206"/>
    </source>
</evidence>
<dbReference type="AlphaFoldDB" id="A0A2T4HMD7"/>
<dbReference type="RefSeq" id="WP_107395750.1">
    <property type="nucleotide sequence ID" value="NZ_PHHF01000076.1"/>
</dbReference>
<sequence length="513" mass="55117">MTMRFDLLIVGGGINGVGIARDAAGRGVKTLLVEQDDLAAHTSSASTKLIHGGLRYLEYLEFRLVRESLIEREKLLRIAPHIIHPLRFVMPMGQSGRPGWMVRLGLFLYDHLGGRGILPGSAAVRLAGDGLAGDGLAGDGLGAGLRPGVTRGFAYSDCRVDDSRLTVLNAMDAVARGADIRTRTRFIGAKRDGDAWTVSIEDGPSGRRSEVRAANIANAAGPWVGGVLGAIEGARAERPPRLVKGSHIVVPRLFAGDHAYILQNPDGRIMFAIPYERDFTLIGTTDAAVSGDPAAARIEAEEVAYLCEGVNRWFAKGIGPADVIWRYSGVRPLYDDGSASASAVTRDYVLKLGMAEGPQLLSVFGGKLTTYRRLAEHALEKLAPFLPMRRGAWTDGEALPGGDLPDGDFAAFVAEARRRWPFLPPETAERMAGAYGTRMAMILGDARSLDDLGEAFGGGLSESELAYLIDHEFARTAEDIAWRRSKLGLRMTEGDIARIAGRLAQGKMEAARG</sequence>
<evidence type="ECO:0000256" key="1">
    <source>
        <dbReference type="ARBA" id="ARBA00001974"/>
    </source>
</evidence>
<dbReference type="Gene3D" id="1.10.8.870">
    <property type="entry name" value="Alpha-glycerophosphate oxidase, cap domain"/>
    <property type="match status" value="1"/>
</dbReference>
<organism evidence="9 10">
    <name type="scientific">Edaphosphingomonas fennica</name>
    <dbReference type="NCBI Taxonomy" id="114404"/>
    <lineage>
        <taxon>Bacteria</taxon>
        <taxon>Pseudomonadati</taxon>
        <taxon>Pseudomonadota</taxon>
        <taxon>Alphaproteobacteria</taxon>
        <taxon>Sphingomonadales</taxon>
        <taxon>Rhizorhabdaceae</taxon>
        <taxon>Edaphosphingomonas</taxon>
    </lineage>
</organism>
<comment type="cofactor">
    <cofactor evidence="1 6">
        <name>FAD</name>
        <dbReference type="ChEBI" id="CHEBI:57692"/>
    </cofactor>
</comment>
<gene>
    <name evidence="9" type="ORF">CV103_18265</name>
</gene>
<dbReference type="Pfam" id="PF01266">
    <property type="entry name" value="DAO"/>
    <property type="match status" value="1"/>
</dbReference>
<comment type="catalytic activity">
    <reaction evidence="6">
        <text>a quinone + sn-glycerol 3-phosphate = dihydroxyacetone phosphate + a quinol</text>
        <dbReference type="Rhea" id="RHEA:18977"/>
        <dbReference type="ChEBI" id="CHEBI:24646"/>
        <dbReference type="ChEBI" id="CHEBI:57597"/>
        <dbReference type="ChEBI" id="CHEBI:57642"/>
        <dbReference type="ChEBI" id="CHEBI:132124"/>
        <dbReference type="EC" id="1.1.5.3"/>
    </reaction>
</comment>
<evidence type="ECO:0000256" key="5">
    <source>
        <dbReference type="ARBA" id="ARBA00023002"/>
    </source>
</evidence>
<dbReference type="PANTHER" id="PTHR11985:SF15">
    <property type="entry name" value="GLYCEROL-3-PHOSPHATE DEHYDROGENASE, MITOCHONDRIAL"/>
    <property type="match status" value="1"/>
</dbReference>
<reference evidence="9 10" key="1">
    <citation type="submission" date="2017-11" db="EMBL/GenBank/DDBJ databases">
        <title>Sphingomonas oleivorans sp. nov., isolated from oil-contaminated soil.</title>
        <authorList>
            <person name="Wang L."/>
            <person name="Chen L."/>
        </authorList>
    </citation>
    <scope>NUCLEOTIDE SEQUENCE [LARGE SCALE GENOMIC DNA]</scope>
    <source>
        <strain evidence="9 10">K101</strain>
    </source>
</reference>
<dbReference type="EMBL" id="PHHF01000076">
    <property type="protein sequence ID" value="PTD16982.1"/>
    <property type="molecule type" value="Genomic_DNA"/>
</dbReference>
<protein>
    <recommendedName>
        <fullName evidence="6">Glycerol-3-phosphate dehydrogenase</fullName>
        <ecNumber evidence="6">1.1.5.3</ecNumber>
    </recommendedName>
</protein>
<evidence type="ECO:0000256" key="3">
    <source>
        <dbReference type="ARBA" id="ARBA00022630"/>
    </source>
</evidence>
<evidence type="ECO:0000256" key="6">
    <source>
        <dbReference type="RuleBase" id="RU361217"/>
    </source>
</evidence>
<dbReference type="Proteomes" id="UP000241206">
    <property type="component" value="Unassembled WGS sequence"/>
</dbReference>
<keyword evidence="10" id="KW-1185">Reference proteome</keyword>
<feature type="domain" description="FAD dependent oxidoreductase" evidence="7">
    <location>
        <begin position="6"/>
        <end position="372"/>
    </location>
</feature>
<dbReference type="GO" id="GO:0004368">
    <property type="term" value="F:glycerol-3-phosphate dehydrogenase (quinone) activity"/>
    <property type="evidence" value="ECO:0007669"/>
    <property type="project" value="UniProtKB-EC"/>
</dbReference>
<keyword evidence="5 6" id="KW-0560">Oxidoreductase</keyword>
<keyword evidence="4" id="KW-0274">FAD</keyword>
<dbReference type="Gene3D" id="3.50.50.60">
    <property type="entry name" value="FAD/NAD(P)-binding domain"/>
    <property type="match status" value="1"/>
</dbReference>
<dbReference type="InterPro" id="IPR000447">
    <property type="entry name" value="G3P_DH_FAD-dep"/>
</dbReference>
<dbReference type="EC" id="1.1.5.3" evidence="6"/>
<evidence type="ECO:0000256" key="2">
    <source>
        <dbReference type="ARBA" id="ARBA00007330"/>
    </source>
</evidence>
<comment type="similarity">
    <text evidence="2 6">Belongs to the FAD-dependent glycerol-3-phosphate dehydrogenase family.</text>
</comment>
<dbReference type="Gene3D" id="3.30.9.10">
    <property type="entry name" value="D-Amino Acid Oxidase, subunit A, domain 2"/>
    <property type="match status" value="1"/>
</dbReference>
<proteinExistence type="inferred from homology"/>
<evidence type="ECO:0000256" key="4">
    <source>
        <dbReference type="ARBA" id="ARBA00022827"/>
    </source>
</evidence>
<dbReference type="PROSITE" id="PS00978">
    <property type="entry name" value="FAD_G3PDH_2"/>
    <property type="match status" value="1"/>
</dbReference>
<evidence type="ECO:0000313" key="9">
    <source>
        <dbReference type="EMBL" id="PTD16982.1"/>
    </source>
</evidence>
<feature type="domain" description="Alpha-glycerophosphate oxidase C-terminal" evidence="8">
    <location>
        <begin position="394"/>
        <end position="490"/>
    </location>
</feature>
<dbReference type="Pfam" id="PF16901">
    <property type="entry name" value="DAO_C"/>
    <property type="match status" value="1"/>
</dbReference>
<dbReference type="GO" id="GO:0046168">
    <property type="term" value="P:glycerol-3-phosphate catabolic process"/>
    <property type="evidence" value="ECO:0007669"/>
    <property type="project" value="TreeGrafter"/>
</dbReference>
<dbReference type="GO" id="GO:0009331">
    <property type="term" value="C:glycerol-3-phosphate dehydrogenase (FAD) complex"/>
    <property type="evidence" value="ECO:0007669"/>
    <property type="project" value="UniProtKB-UniRule"/>
</dbReference>